<dbReference type="GO" id="GO:0045271">
    <property type="term" value="C:respiratory chain complex I"/>
    <property type="evidence" value="ECO:0007669"/>
    <property type="project" value="InterPro"/>
</dbReference>
<dbReference type="InterPro" id="IPR026193">
    <property type="entry name" value="NDUFV3"/>
</dbReference>
<keyword evidence="2" id="KW-1185">Reference proteome</keyword>
<dbReference type="EMBL" id="BPLQ01008360">
    <property type="protein sequence ID" value="GIY36766.1"/>
    <property type="molecule type" value="Genomic_DNA"/>
</dbReference>
<dbReference type="Pfam" id="PF15880">
    <property type="entry name" value="NDUFV3"/>
    <property type="match status" value="1"/>
</dbReference>
<sequence length="85" mass="9719">MAFNLLGQVVKSPLKLHNGILCAVRMCNKDINLSHSPGQPSKQSQEATYAVPEYFQHNEYSFNDINREMDKYRLPRPSSLPPKTK</sequence>
<dbReference type="Proteomes" id="UP001054837">
    <property type="component" value="Unassembled WGS sequence"/>
</dbReference>
<gene>
    <name evidence="1" type="primary">AVEN_104223_1</name>
    <name evidence="1" type="ORF">CDAR_231071</name>
</gene>
<reference evidence="1 2" key="1">
    <citation type="submission" date="2021-06" db="EMBL/GenBank/DDBJ databases">
        <title>Caerostris darwini draft genome.</title>
        <authorList>
            <person name="Kono N."/>
            <person name="Arakawa K."/>
        </authorList>
    </citation>
    <scope>NUCLEOTIDE SEQUENCE [LARGE SCALE GENOMIC DNA]</scope>
</reference>
<accession>A0AAV4STX3</accession>
<evidence type="ECO:0000313" key="1">
    <source>
        <dbReference type="EMBL" id="GIY36766.1"/>
    </source>
</evidence>
<protein>
    <submittedName>
        <fullName evidence="1">Complex I-9kD</fullName>
    </submittedName>
</protein>
<comment type="caution">
    <text evidence="1">The sequence shown here is derived from an EMBL/GenBank/DDBJ whole genome shotgun (WGS) entry which is preliminary data.</text>
</comment>
<dbReference type="AlphaFoldDB" id="A0AAV4STX3"/>
<organism evidence="1 2">
    <name type="scientific">Caerostris darwini</name>
    <dbReference type="NCBI Taxonomy" id="1538125"/>
    <lineage>
        <taxon>Eukaryota</taxon>
        <taxon>Metazoa</taxon>
        <taxon>Ecdysozoa</taxon>
        <taxon>Arthropoda</taxon>
        <taxon>Chelicerata</taxon>
        <taxon>Arachnida</taxon>
        <taxon>Araneae</taxon>
        <taxon>Araneomorphae</taxon>
        <taxon>Entelegynae</taxon>
        <taxon>Araneoidea</taxon>
        <taxon>Araneidae</taxon>
        <taxon>Caerostris</taxon>
    </lineage>
</organism>
<dbReference type="GO" id="GO:0005739">
    <property type="term" value="C:mitochondrion"/>
    <property type="evidence" value="ECO:0007669"/>
    <property type="project" value="InterPro"/>
</dbReference>
<name>A0AAV4STX3_9ARAC</name>
<evidence type="ECO:0000313" key="2">
    <source>
        <dbReference type="Proteomes" id="UP001054837"/>
    </source>
</evidence>
<proteinExistence type="predicted"/>